<dbReference type="GeneID" id="28735860"/>
<dbReference type="VEuPathDB" id="FungiDB:AB675_3889"/>
<feature type="domain" description="Xylanolytic transcriptional activator regulatory" evidence="8">
    <location>
        <begin position="261"/>
        <end position="335"/>
    </location>
</feature>
<dbReference type="Proteomes" id="UP000038010">
    <property type="component" value="Unassembled WGS sequence"/>
</dbReference>
<dbReference type="PANTHER" id="PTHR31944:SF131">
    <property type="entry name" value="HEME-RESPONSIVE ZINC FINGER TRANSCRIPTION FACTOR HAP1"/>
    <property type="match status" value="1"/>
</dbReference>
<feature type="region of interest" description="Disordered" evidence="7">
    <location>
        <begin position="330"/>
        <end position="352"/>
    </location>
</feature>
<feature type="region of interest" description="Disordered" evidence="7">
    <location>
        <begin position="25"/>
        <end position="54"/>
    </location>
</feature>
<accession>A0A0N1NV21</accession>
<keyword evidence="1" id="KW-0479">Metal-binding</keyword>
<name>A0A0N1NV21_9EURO</name>
<dbReference type="SMART" id="SM00906">
    <property type="entry name" value="Fungal_trans"/>
    <property type="match status" value="1"/>
</dbReference>
<evidence type="ECO:0000256" key="3">
    <source>
        <dbReference type="ARBA" id="ARBA00023015"/>
    </source>
</evidence>
<keyword evidence="5" id="KW-0804">Transcription</keyword>
<comment type="caution">
    <text evidence="9">The sequence shown here is derived from an EMBL/GenBank/DDBJ whole genome shotgun (WGS) entry which is preliminary data.</text>
</comment>
<proteinExistence type="predicted"/>
<dbReference type="GO" id="GO:0006351">
    <property type="term" value="P:DNA-templated transcription"/>
    <property type="evidence" value="ECO:0007669"/>
    <property type="project" value="InterPro"/>
</dbReference>
<dbReference type="GO" id="GO:0008270">
    <property type="term" value="F:zinc ion binding"/>
    <property type="evidence" value="ECO:0007669"/>
    <property type="project" value="InterPro"/>
</dbReference>
<dbReference type="GO" id="GO:0000978">
    <property type="term" value="F:RNA polymerase II cis-regulatory region sequence-specific DNA binding"/>
    <property type="evidence" value="ECO:0007669"/>
    <property type="project" value="TreeGrafter"/>
</dbReference>
<feature type="compositionally biased region" description="Polar residues" evidence="7">
    <location>
        <begin position="339"/>
        <end position="352"/>
    </location>
</feature>
<evidence type="ECO:0000256" key="5">
    <source>
        <dbReference type="ARBA" id="ARBA00023163"/>
    </source>
</evidence>
<evidence type="ECO:0000256" key="7">
    <source>
        <dbReference type="SAM" id="MobiDB-lite"/>
    </source>
</evidence>
<evidence type="ECO:0000259" key="8">
    <source>
        <dbReference type="SMART" id="SM00906"/>
    </source>
</evidence>
<dbReference type="RefSeq" id="XP_017994388.1">
    <property type="nucleotide sequence ID" value="XM_018143980.1"/>
</dbReference>
<evidence type="ECO:0000256" key="4">
    <source>
        <dbReference type="ARBA" id="ARBA00023125"/>
    </source>
</evidence>
<dbReference type="GO" id="GO:0005634">
    <property type="term" value="C:nucleus"/>
    <property type="evidence" value="ECO:0007669"/>
    <property type="project" value="TreeGrafter"/>
</dbReference>
<dbReference type="InterPro" id="IPR051430">
    <property type="entry name" value="Fungal_TF_Env_Response"/>
</dbReference>
<evidence type="ECO:0000256" key="2">
    <source>
        <dbReference type="ARBA" id="ARBA00022833"/>
    </source>
</evidence>
<evidence type="ECO:0000313" key="9">
    <source>
        <dbReference type="EMBL" id="KPI34425.1"/>
    </source>
</evidence>
<keyword evidence="4" id="KW-0238">DNA-binding</keyword>
<dbReference type="CDD" id="cd12148">
    <property type="entry name" value="fungal_TF_MHR"/>
    <property type="match status" value="1"/>
</dbReference>
<dbReference type="EMBL" id="LFJN01000061">
    <property type="protein sequence ID" value="KPI34425.1"/>
    <property type="molecule type" value="Genomic_DNA"/>
</dbReference>
<dbReference type="AlphaFoldDB" id="A0A0N1NV21"/>
<keyword evidence="6" id="KW-0539">Nucleus</keyword>
<evidence type="ECO:0000313" key="10">
    <source>
        <dbReference type="Proteomes" id="UP000038010"/>
    </source>
</evidence>
<feature type="compositionally biased region" description="Basic and acidic residues" evidence="7">
    <location>
        <begin position="26"/>
        <end position="35"/>
    </location>
</feature>
<keyword evidence="3" id="KW-0805">Transcription regulation</keyword>
<dbReference type="GO" id="GO:0001228">
    <property type="term" value="F:DNA-binding transcription activator activity, RNA polymerase II-specific"/>
    <property type="evidence" value="ECO:0007669"/>
    <property type="project" value="TreeGrafter"/>
</dbReference>
<dbReference type="Pfam" id="PF04082">
    <property type="entry name" value="Fungal_trans"/>
    <property type="match status" value="1"/>
</dbReference>
<protein>
    <recommendedName>
        <fullName evidence="8">Xylanolytic transcriptional activator regulatory domain-containing protein</fullName>
    </recommendedName>
</protein>
<sequence>MLGIRLASPESNVVAEAGGTVSVRRPLSEQRKAVADDQSSSTSTGRPAASQAFDDVRRPMGLKKTRLLKVSDTIGVLFGKAPEFSNIMRCFARASASAAGLDGVPDAKSDVKEIGVLLSQHKQLSRSAKASRPSRAAFGEVVLEMPDRHTADRMMDLYFGFFESVHRILHEHSYRVDAAAFWTNPISASIKQRLLVVLVTAIGSSVASNRIKHSAIESWIHASEIWLAGPLEKDRLDMMAIQIHCLTLLARLVNCVGSDLMWVSGGALLQKAMQIGLHRDPRHLPSMSEHAAELRRRLWATIIEFALSSSLDSAMPVRLRLKDFDTELPHDSTDEEMLNDNSASVDPASSTTRSPNAQILLARSFPLRLQVVNLINDFRVDVRYEEAIDFTQKILEECRTLATAPALLSHERSLLDLHVRRLLLALNAQFAVQARADPIYHYSQFVVMETALAFMTPEPDEAYSRLLDVGGGMFRESIRMASTLLSLQLLSETRAHLRDGILERSGPRREPWKTALTSLSSLTRSRIQQGETNVKNYMFLAMVLAEVSALEEGRDVDVTIAAAAKTALQESYDVVAGVFGSRSKEGLLDGDFDSVSVWDWDMEDHLFLGDVDLI</sequence>
<dbReference type="InterPro" id="IPR007219">
    <property type="entry name" value="XnlR_reg_dom"/>
</dbReference>
<keyword evidence="2" id="KW-0862">Zinc</keyword>
<gene>
    <name evidence="9" type="ORF">AB675_3889</name>
</gene>
<evidence type="ECO:0000256" key="6">
    <source>
        <dbReference type="ARBA" id="ARBA00023242"/>
    </source>
</evidence>
<keyword evidence="10" id="KW-1185">Reference proteome</keyword>
<organism evidence="9 10">
    <name type="scientific">Cyphellophora attinorum</name>
    <dbReference type="NCBI Taxonomy" id="1664694"/>
    <lineage>
        <taxon>Eukaryota</taxon>
        <taxon>Fungi</taxon>
        <taxon>Dikarya</taxon>
        <taxon>Ascomycota</taxon>
        <taxon>Pezizomycotina</taxon>
        <taxon>Eurotiomycetes</taxon>
        <taxon>Chaetothyriomycetidae</taxon>
        <taxon>Chaetothyriales</taxon>
        <taxon>Cyphellophoraceae</taxon>
        <taxon>Cyphellophora</taxon>
    </lineage>
</organism>
<reference evidence="9 10" key="1">
    <citation type="submission" date="2015-06" db="EMBL/GenBank/DDBJ databases">
        <title>Draft genome of the ant-associated black yeast Phialophora attae CBS 131958.</title>
        <authorList>
            <person name="Moreno L.F."/>
            <person name="Stielow B.J."/>
            <person name="de Hoog S."/>
            <person name="Vicente V.A."/>
            <person name="Weiss V.A."/>
            <person name="de Vries M."/>
            <person name="Cruz L.M."/>
            <person name="Souza E.M."/>
        </authorList>
    </citation>
    <scope>NUCLEOTIDE SEQUENCE [LARGE SCALE GENOMIC DNA]</scope>
    <source>
        <strain evidence="9 10">CBS 131958</strain>
    </source>
</reference>
<evidence type="ECO:0000256" key="1">
    <source>
        <dbReference type="ARBA" id="ARBA00022723"/>
    </source>
</evidence>
<dbReference type="PANTHER" id="PTHR31944">
    <property type="entry name" value="HEME-RESPONSIVE ZINC FINGER TRANSCRIPTION FACTOR HAP1"/>
    <property type="match status" value="1"/>
</dbReference>
<dbReference type="OrthoDB" id="4337792at2759"/>